<dbReference type="AlphaFoldDB" id="A0A081K5P7"/>
<evidence type="ECO:0000256" key="1">
    <source>
        <dbReference type="ARBA" id="ARBA00010555"/>
    </source>
</evidence>
<feature type="domain" description="Nuclease SbcCD subunit D C-terminal" evidence="9">
    <location>
        <begin position="279"/>
        <end position="383"/>
    </location>
</feature>
<evidence type="ECO:0000259" key="8">
    <source>
        <dbReference type="Pfam" id="PF00149"/>
    </source>
</evidence>
<evidence type="ECO:0000256" key="6">
    <source>
        <dbReference type="ARBA" id="ARBA00022839"/>
    </source>
</evidence>
<dbReference type="GO" id="GO:0008408">
    <property type="term" value="F:3'-5' exonuclease activity"/>
    <property type="evidence" value="ECO:0007669"/>
    <property type="project" value="InterPro"/>
</dbReference>
<keyword evidence="7" id="KW-0255">Endonuclease</keyword>
<dbReference type="InterPro" id="IPR050535">
    <property type="entry name" value="DNA_Repair-Maintenance_Comp"/>
</dbReference>
<dbReference type="InterPro" id="IPR041796">
    <property type="entry name" value="Mre11_N"/>
</dbReference>
<comment type="function">
    <text evidence="7">SbcCD cleaves DNA hairpin structures. These structures can inhibit DNA replication and are intermediates in certain DNA recombination reactions. The complex acts as a 3'-&gt;5' double strand exonuclease that can open hairpins. It also has a 5' single-strand endonuclease activity.</text>
</comment>
<name>A0A081K5P7_9GAMM</name>
<dbReference type="Pfam" id="PF00149">
    <property type="entry name" value="Metallophos"/>
    <property type="match status" value="1"/>
</dbReference>
<keyword evidence="7" id="KW-0233">DNA recombination</keyword>
<dbReference type="GO" id="GO:0006260">
    <property type="term" value="P:DNA replication"/>
    <property type="evidence" value="ECO:0007669"/>
    <property type="project" value="UniProtKB-KW"/>
</dbReference>
<sequence length="423" mass="47279">MRILHTSDWHLGQHFMGKSRESEHQAFLDWLIELVKEQHIDALIIAGDIFDTGTPPSYARRLYSRFIVSLQNTPCQQLVVIGGNHDSVATLNESKELLACLNTFVVGGVSKESQDQVLVLKNSQGDPGAVICAIPFVRPRDVLESQAGESGEDKQQALQQAIAAHYQAIYTEAEKLAGEQLPIVATGHLTTVGGQLTESVREIYIGTLSAFPVSAFPKAHYIALGHLHRPQIVAKQEHIRYSGSPIPLSFDEAGTEKQVIIVDFKENELNKIESVMVPVFRPLISLKGSLDSIDQQLATVAGEKHQSELNPWLEIEITTEAYLHDLQSRVEQLILAREELSSFELLRVRRKREKTAASLTVADQESLAELNVEDVFQQRLQQEELTDEQLQQLTSAFQEVLENVFETDKEPPLLAQHDQEDNA</sequence>
<organism evidence="10 11">
    <name type="scientific">Endozoicomonas elysicola</name>
    <dbReference type="NCBI Taxonomy" id="305900"/>
    <lineage>
        <taxon>Bacteria</taxon>
        <taxon>Pseudomonadati</taxon>
        <taxon>Pseudomonadota</taxon>
        <taxon>Gammaproteobacteria</taxon>
        <taxon>Oceanospirillales</taxon>
        <taxon>Endozoicomonadaceae</taxon>
        <taxon>Endozoicomonas</taxon>
    </lineage>
</organism>
<proteinExistence type="inferred from homology"/>
<dbReference type="Gene3D" id="3.60.21.10">
    <property type="match status" value="1"/>
</dbReference>
<reference evidence="10 11" key="1">
    <citation type="submission" date="2014-06" db="EMBL/GenBank/DDBJ databases">
        <title>Whole Genome Sequences of Three Symbiotic Endozoicomonas Bacteria.</title>
        <authorList>
            <person name="Neave M.J."/>
            <person name="Apprill A."/>
            <person name="Voolstra C.R."/>
        </authorList>
    </citation>
    <scope>NUCLEOTIDE SEQUENCE [LARGE SCALE GENOMIC DNA]</scope>
    <source>
        <strain evidence="10 11">DSM 22380</strain>
    </source>
</reference>
<keyword evidence="5 7" id="KW-0378">Hydrolase</keyword>
<evidence type="ECO:0000259" key="9">
    <source>
        <dbReference type="Pfam" id="PF12320"/>
    </source>
</evidence>
<evidence type="ECO:0000256" key="3">
    <source>
        <dbReference type="ARBA" id="ARBA00013365"/>
    </source>
</evidence>
<keyword evidence="11" id="KW-1185">Reference proteome</keyword>
<dbReference type="CDD" id="cd00840">
    <property type="entry name" value="MPP_Mre11_N"/>
    <property type="match status" value="1"/>
</dbReference>
<gene>
    <name evidence="7" type="primary">sbcD</name>
    <name evidence="10" type="ORF">GV64_00840</name>
</gene>
<dbReference type="InterPro" id="IPR004843">
    <property type="entry name" value="Calcineurin-like_PHP"/>
</dbReference>
<dbReference type="NCBIfam" id="NF008206">
    <property type="entry name" value="PRK10966.1"/>
    <property type="match status" value="1"/>
</dbReference>
<dbReference type="eggNOG" id="COG0420">
    <property type="taxonomic scope" value="Bacteria"/>
</dbReference>
<dbReference type="InterPro" id="IPR004593">
    <property type="entry name" value="SbcD"/>
</dbReference>
<dbReference type="EMBL" id="JOJP01000001">
    <property type="protein sequence ID" value="KEI69473.1"/>
    <property type="molecule type" value="Genomic_DNA"/>
</dbReference>
<feature type="domain" description="Calcineurin-like phosphoesterase" evidence="8">
    <location>
        <begin position="1"/>
        <end position="230"/>
    </location>
</feature>
<keyword evidence="4 7" id="KW-0540">Nuclease</keyword>
<dbReference type="SUPFAM" id="SSF56300">
    <property type="entry name" value="Metallo-dependent phosphatases"/>
    <property type="match status" value="1"/>
</dbReference>
<comment type="caution">
    <text evidence="10">The sequence shown here is derived from an EMBL/GenBank/DDBJ whole genome shotgun (WGS) entry which is preliminary data.</text>
</comment>
<dbReference type="GO" id="GO:0004519">
    <property type="term" value="F:endonuclease activity"/>
    <property type="evidence" value="ECO:0007669"/>
    <property type="project" value="UniProtKB-KW"/>
</dbReference>
<keyword evidence="6 7" id="KW-0269">Exonuclease</keyword>
<dbReference type="Proteomes" id="UP000027997">
    <property type="component" value="Unassembled WGS sequence"/>
</dbReference>
<dbReference type="PANTHER" id="PTHR30337:SF0">
    <property type="entry name" value="NUCLEASE SBCCD SUBUNIT D"/>
    <property type="match status" value="1"/>
</dbReference>
<dbReference type="InterPro" id="IPR029052">
    <property type="entry name" value="Metallo-depent_PP-like"/>
</dbReference>
<comment type="similarity">
    <text evidence="1 7">Belongs to the SbcD family.</text>
</comment>
<keyword evidence="7" id="KW-0235">DNA replication</keyword>
<evidence type="ECO:0000256" key="5">
    <source>
        <dbReference type="ARBA" id="ARBA00022801"/>
    </source>
</evidence>
<comment type="subunit">
    <text evidence="2 7">Heterodimer of SbcC and SbcD.</text>
</comment>
<protein>
    <recommendedName>
        <fullName evidence="3 7">Nuclease SbcCD subunit D</fullName>
    </recommendedName>
</protein>
<accession>A0A081K5P7</accession>
<dbReference type="GO" id="GO:0006310">
    <property type="term" value="P:DNA recombination"/>
    <property type="evidence" value="ECO:0007669"/>
    <property type="project" value="UniProtKB-KW"/>
</dbReference>
<evidence type="ECO:0000313" key="10">
    <source>
        <dbReference type="EMBL" id="KEI69473.1"/>
    </source>
</evidence>
<dbReference type="Gene3D" id="3.30.160.720">
    <property type="match status" value="1"/>
</dbReference>
<evidence type="ECO:0000256" key="7">
    <source>
        <dbReference type="RuleBase" id="RU363069"/>
    </source>
</evidence>
<evidence type="ECO:0000256" key="4">
    <source>
        <dbReference type="ARBA" id="ARBA00022722"/>
    </source>
</evidence>
<dbReference type="RefSeq" id="WP_020582106.1">
    <property type="nucleotide sequence ID" value="NZ_JOJP01000001.1"/>
</dbReference>
<dbReference type="NCBIfam" id="TIGR00619">
    <property type="entry name" value="sbcd"/>
    <property type="match status" value="1"/>
</dbReference>
<evidence type="ECO:0000256" key="2">
    <source>
        <dbReference type="ARBA" id="ARBA00011322"/>
    </source>
</evidence>
<dbReference type="PANTHER" id="PTHR30337">
    <property type="entry name" value="COMPONENT OF ATP-DEPENDENT DSDNA EXONUCLEASE"/>
    <property type="match status" value="1"/>
</dbReference>
<dbReference type="Pfam" id="PF12320">
    <property type="entry name" value="SbcD_C"/>
    <property type="match status" value="1"/>
</dbReference>
<evidence type="ECO:0000313" key="11">
    <source>
        <dbReference type="Proteomes" id="UP000027997"/>
    </source>
</evidence>
<dbReference type="InterPro" id="IPR026843">
    <property type="entry name" value="SbcD_C"/>
</dbReference>
<dbReference type="STRING" id="305900.GV64_00840"/>